<keyword evidence="8" id="KW-0805">Transcription regulation</keyword>
<dbReference type="InterPro" id="IPR036236">
    <property type="entry name" value="Znf_C2H2_sf"/>
</dbReference>
<evidence type="ECO:0000256" key="8">
    <source>
        <dbReference type="ARBA" id="ARBA00023015"/>
    </source>
</evidence>
<dbReference type="SUPFAM" id="SSF57667">
    <property type="entry name" value="beta-beta-alpha zinc fingers"/>
    <property type="match status" value="4"/>
</dbReference>
<dbReference type="FunFam" id="3.30.160.60:FF:000158">
    <property type="entry name" value="Zinc finger protein 362"/>
    <property type="match status" value="1"/>
</dbReference>
<protein>
    <recommendedName>
        <fullName evidence="14">C2H2-type domain-containing protein</fullName>
    </recommendedName>
</protein>
<dbReference type="PANTHER" id="PTHR24388">
    <property type="entry name" value="ZINC FINGER PROTEIN"/>
    <property type="match status" value="1"/>
</dbReference>
<dbReference type="GO" id="GO:0005634">
    <property type="term" value="C:nucleus"/>
    <property type="evidence" value="ECO:0007669"/>
    <property type="project" value="UniProtKB-SubCell"/>
</dbReference>
<keyword evidence="5" id="KW-0677">Repeat</keyword>
<evidence type="ECO:0000313" key="16">
    <source>
        <dbReference type="Proteomes" id="UP001208570"/>
    </source>
</evidence>
<accession>A0AAD9JSX0</accession>
<feature type="domain" description="C2H2-type" evidence="14">
    <location>
        <begin position="262"/>
        <end position="289"/>
    </location>
</feature>
<dbReference type="Proteomes" id="UP001208570">
    <property type="component" value="Unassembled WGS sequence"/>
</dbReference>
<dbReference type="GO" id="GO:0000981">
    <property type="term" value="F:DNA-binding transcription factor activity, RNA polymerase II-specific"/>
    <property type="evidence" value="ECO:0007669"/>
    <property type="project" value="TreeGrafter"/>
</dbReference>
<evidence type="ECO:0000256" key="4">
    <source>
        <dbReference type="ARBA" id="ARBA00022723"/>
    </source>
</evidence>
<evidence type="ECO:0000313" key="15">
    <source>
        <dbReference type="EMBL" id="KAK2158346.1"/>
    </source>
</evidence>
<evidence type="ECO:0000256" key="6">
    <source>
        <dbReference type="ARBA" id="ARBA00022771"/>
    </source>
</evidence>
<keyword evidence="7" id="KW-0862">Zinc</keyword>
<evidence type="ECO:0000256" key="10">
    <source>
        <dbReference type="ARBA" id="ARBA00023163"/>
    </source>
</evidence>
<feature type="domain" description="C2H2-type" evidence="14">
    <location>
        <begin position="115"/>
        <end position="143"/>
    </location>
</feature>
<dbReference type="GO" id="GO:0042802">
    <property type="term" value="F:identical protein binding"/>
    <property type="evidence" value="ECO:0007669"/>
    <property type="project" value="UniProtKB-ARBA"/>
</dbReference>
<keyword evidence="9" id="KW-0238">DNA-binding</keyword>
<dbReference type="FunFam" id="3.30.160.60:FF:000496">
    <property type="entry name" value="Zinc finger with KRAB and SCAN domains 1"/>
    <property type="match status" value="1"/>
</dbReference>
<dbReference type="SMART" id="SM00355">
    <property type="entry name" value="ZnF_C2H2"/>
    <property type="match status" value="6"/>
</dbReference>
<comment type="similarity">
    <text evidence="3">Belongs to the krueppel C2H2-type zinc-finger protein family.</text>
</comment>
<dbReference type="PANTHER" id="PTHR24388:SF54">
    <property type="entry name" value="PROTEIN ESCARGOT"/>
    <property type="match status" value="1"/>
</dbReference>
<dbReference type="GO" id="GO:0000978">
    <property type="term" value="F:RNA polymerase II cis-regulatory region sequence-specific DNA binding"/>
    <property type="evidence" value="ECO:0007669"/>
    <property type="project" value="TreeGrafter"/>
</dbReference>
<evidence type="ECO:0000256" key="1">
    <source>
        <dbReference type="ARBA" id="ARBA00003767"/>
    </source>
</evidence>
<feature type="region of interest" description="Disordered" evidence="13">
    <location>
        <begin position="1"/>
        <end position="102"/>
    </location>
</feature>
<keyword evidence="6 12" id="KW-0863">Zinc-finger</keyword>
<keyword evidence="11" id="KW-0539">Nucleus</keyword>
<sequence length="470" mass="50917">MKRIAIPFVQEGTPGSASSDIPHHMDNNTGPINRPPLAHTGPPGSHGPSLFPSHPAHSQPSTPAPPRNHPDGLSGNPMGAGSGGMPGTPTPTSVGNATSPLVVPQPMKARTIKTYHCRMCDQIFESKSDLLVHSQQIHKQDPKPYKCPTCNKCFANSSYLSQHARIHSGIKPYKCQICERRFTQLCHLQQHIRTHTGEKPYKCQHPGCGKAFSQLSNLQSHSRSHMTDKPYRCNSCYKCFADEQSLREHIPKHSETKHIKTHICRICGKAYTQETYLARHMSKHSGDPYTPQGMMSHRNSAAGNKMNSGLPPSSLGGGGPGGVPHHPGGQDTPDIKPPLDVGNQGGLSNSKAGPGGASAFMPLAHQFPSPSLMNSSVPSTSFPFGSPRLPNSTLNSPLSHISPSSTSPGYFPFDSITFPKRDPMEGRMAMSREDMIANSLISLQQIKNFSSRSHPVFPKSEPSSPVHKDF</sequence>
<dbReference type="PROSITE" id="PS50157">
    <property type="entry name" value="ZINC_FINGER_C2H2_2"/>
    <property type="match status" value="6"/>
</dbReference>
<comment type="caution">
    <text evidence="15">The sequence shown here is derived from an EMBL/GenBank/DDBJ whole genome shotgun (WGS) entry which is preliminary data.</text>
</comment>
<keyword evidence="10" id="KW-0804">Transcription</keyword>
<feature type="domain" description="C2H2-type" evidence="14">
    <location>
        <begin position="231"/>
        <end position="258"/>
    </location>
</feature>
<dbReference type="InterPro" id="IPR050527">
    <property type="entry name" value="Snail/Krueppel_Znf"/>
</dbReference>
<dbReference type="GO" id="GO:0008270">
    <property type="term" value="F:zinc ion binding"/>
    <property type="evidence" value="ECO:0007669"/>
    <property type="project" value="UniProtKB-KW"/>
</dbReference>
<dbReference type="FunFam" id="3.30.160.60:FF:000446">
    <property type="entry name" value="Zinc finger protein"/>
    <property type="match status" value="1"/>
</dbReference>
<keyword evidence="4" id="KW-0479">Metal-binding</keyword>
<dbReference type="InterPro" id="IPR013087">
    <property type="entry name" value="Znf_C2H2_type"/>
</dbReference>
<evidence type="ECO:0000256" key="11">
    <source>
        <dbReference type="ARBA" id="ARBA00023242"/>
    </source>
</evidence>
<feature type="domain" description="C2H2-type" evidence="14">
    <location>
        <begin position="145"/>
        <end position="172"/>
    </location>
</feature>
<evidence type="ECO:0000256" key="7">
    <source>
        <dbReference type="ARBA" id="ARBA00022833"/>
    </source>
</evidence>
<evidence type="ECO:0000256" key="9">
    <source>
        <dbReference type="ARBA" id="ARBA00023125"/>
    </source>
</evidence>
<dbReference type="PROSITE" id="PS00028">
    <property type="entry name" value="ZINC_FINGER_C2H2_1"/>
    <property type="match status" value="6"/>
</dbReference>
<keyword evidence="16" id="KW-1185">Reference proteome</keyword>
<evidence type="ECO:0000256" key="3">
    <source>
        <dbReference type="ARBA" id="ARBA00006991"/>
    </source>
</evidence>
<evidence type="ECO:0000259" key="14">
    <source>
        <dbReference type="PROSITE" id="PS50157"/>
    </source>
</evidence>
<evidence type="ECO:0000256" key="5">
    <source>
        <dbReference type="ARBA" id="ARBA00022737"/>
    </source>
</evidence>
<evidence type="ECO:0000256" key="2">
    <source>
        <dbReference type="ARBA" id="ARBA00004123"/>
    </source>
</evidence>
<feature type="domain" description="C2H2-type" evidence="14">
    <location>
        <begin position="173"/>
        <end position="200"/>
    </location>
</feature>
<comment type="subcellular location">
    <subcellularLocation>
        <location evidence="2">Nucleus</location>
    </subcellularLocation>
</comment>
<evidence type="ECO:0000256" key="13">
    <source>
        <dbReference type="SAM" id="MobiDB-lite"/>
    </source>
</evidence>
<comment type="function">
    <text evidence="1">May be involved in transcriptional regulation.</text>
</comment>
<dbReference type="Gene3D" id="3.30.160.60">
    <property type="entry name" value="Classic Zinc Finger"/>
    <property type="match status" value="5"/>
</dbReference>
<feature type="region of interest" description="Disordered" evidence="13">
    <location>
        <begin position="282"/>
        <end position="355"/>
    </location>
</feature>
<dbReference type="FunFam" id="3.30.160.60:FF:000226">
    <property type="entry name" value="Zinc finger protein 236 variant"/>
    <property type="match status" value="1"/>
</dbReference>
<evidence type="ECO:0000256" key="12">
    <source>
        <dbReference type="PROSITE-ProRule" id="PRU00042"/>
    </source>
</evidence>
<organism evidence="15 16">
    <name type="scientific">Paralvinella palmiformis</name>
    <dbReference type="NCBI Taxonomy" id="53620"/>
    <lineage>
        <taxon>Eukaryota</taxon>
        <taxon>Metazoa</taxon>
        <taxon>Spiralia</taxon>
        <taxon>Lophotrochozoa</taxon>
        <taxon>Annelida</taxon>
        <taxon>Polychaeta</taxon>
        <taxon>Sedentaria</taxon>
        <taxon>Canalipalpata</taxon>
        <taxon>Terebellida</taxon>
        <taxon>Terebelliformia</taxon>
        <taxon>Alvinellidae</taxon>
        <taxon>Paralvinella</taxon>
    </lineage>
</organism>
<dbReference type="EMBL" id="JAODUP010000172">
    <property type="protein sequence ID" value="KAK2158346.1"/>
    <property type="molecule type" value="Genomic_DNA"/>
</dbReference>
<reference evidence="15" key="1">
    <citation type="journal article" date="2023" name="Mol. Biol. Evol.">
        <title>Third-Generation Sequencing Reveals the Adaptive Role of the Epigenome in Three Deep-Sea Polychaetes.</title>
        <authorList>
            <person name="Perez M."/>
            <person name="Aroh O."/>
            <person name="Sun Y."/>
            <person name="Lan Y."/>
            <person name="Juniper S.K."/>
            <person name="Young C.R."/>
            <person name="Angers B."/>
            <person name="Qian P.Y."/>
        </authorList>
    </citation>
    <scope>NUCLEOTIDE SEQUENCE</scope>
    <source>
        <strain evidence="15">P08H-3</strain>
    </source>
</reference>
<dbReference type="AlphaFoldDB" id="A0AAD9JSX0"/>
<proteinExistence type="inferred from homology"/>
<gene>
    <name evidence="15" type="ORF">LSH36_172g01001</name>
</gene>
<feature type="compositionally biased region" description="Polar residues" evidence="13">
    <location>
        <begin position="297"/>
        <end position="307"/>
    </location>
</feature>
<feature type="region of interest" description="Disordered" evidence="13">
    <location>
        <begin position="451"/>
        <end position="470"/>
    </location>
</feature>
<feature type="domain" description="C2H2-type" evidence="14">
    <location>
        <begin position="201"/>
        <end position="230"/>
    </location>
</feature>
<name>A0AAD9JSX0_9ANNE</name>
<dbReference type="Pfam" id="PF00096">
    <property type="entry name" value="zf-C2H2"/>
    <property type="match status" value="4"/>
</dbReference>